<gene>
    <name evidence="1" type="ORF">E2C01_087220</name>
</gene>
<comment type="caution">
    <text evidence="1">The sequence shown here is derived from an EMBL/GenBank/DDBJ whole genome shotgun (WGS) entry which is preliminary data.</text>
</comment>
<reference evidence="1 2" key="1">
    <citation type="submission" date="2019-05" db="EMBL/GenBank/DDBJ databases">
        <title>Another draft genome of Portunus trituberculatus and its Hox gene families provides insights of decapod evolution.</title>
        <authorList>
            <person name="Jeong J.-H."/>
            <person name="Song I."/>
            <person name="Kim S."/>
            <person name="Choi T."/>
            <person name="Kim D."/>
            <person name="Ryu S."/>
            <person name="Kim W."/>
        </authorList>
    </citation>
    <scope>NUCLEOTIDE SEQUENCE [LARGE SCALE GENOMIC DNA]</scope>
    <source>
        <tissue evidence="1">Muscle</tissue>
    </source>
</reference>
<proteinExistence type="predicted"/>
<dbReference type="EMBL" id="VSRR010090257">
    <property type="protein sequence ID" value="MPC92148.1"/>
    <property type="molecule type" value="Genomic_DNA"/>
</dbReference>
<keyword evidence="2" id="KW-1185">Reference proteome</keyword>
<dbReference type="Proteomes" id="UP000324222">
    <property type="component" value="Unassembled WGS sequence"/>
</dbReference>
<protein>
    <submittedName>
        <fullName evidence="1">Uncharacterized protein</fullName>
    </submittedName>
</protein>
<sequence>MDSLKNFALRLYATFKFSLKTFILDMRMP</sequence>
<evidence type="ECO:0000313" key="2">
    <source>
        <dbReference type="Proteomes" id="UP000324222"/>
    </source>
</evidence>
<evidence type="ECO:0000313" key="1">
    <source>
        <dbReference type="EMBL" id="MPC92148.1"/>
    </source>
</evidence>
<name>A0A5B7JGQ9_PORTR</name>
<organism evidence="1 2">
    <name type="scientific">Portunus trituberculatus</name>
    <name type="common">Swimming crab</name>
    <name type="synonym">Neptunus trituberculatus</name>
    <dbReference type="NCBI Taxonomy" id="210409"/>
    <lineage>
        <taxon>Eukaryota</taxon>
        <taxon>Metazoa</taxon>
        <taxon>Ecdysozoa</taxon>
        <taxon>Arthropoda</taxon>
        <taxon>Crustacea</taxon>
        <taxon>Multicrustacea</taxon>
        <taxon>Malacostraca</taxon>
        <taxon>Eumalacostraca</taxon>
        <taxon>Eucarida</taxon>
        <taxon>Decapoda</taxon>
        <taxon>Pleocyemata</taxon>
        <taxon>Brachyura</taxon>
        <taxon>Eubrachyura</taxon>
        <taxon>Portunoidea</taxon>
        <taxon>Portunidae</taxon>
        <taxon>Portuninae</taxon>
        <taxon>Portunus</taxon>
    </lineage>
</organism>
<accession>A0A5B7JGQ9</accession>
<dbReference type="AlphaFoldDB" id="A0A5B7JGQ9"/>